<dbReference type="AlphaFoldDB" id="A0A1W5CRZ1"/>
<evidence type="ECO:0000313" key="3">
    <source>
        <dbReference type="Proteomes" id="UP000192927"/>
    </source>
</evidence>
<feature type="region of interest" description="Disordered" evidence="1">
    <location>
        <begin position="258"/>
        <end position="302"/>
    </location>
</feature>
<dbReference type="EMBL" id="FWEW01000075">
    <property type="protein sequence ID" value="SLM33617.1"/>
    <property type="molecule type" value="Genomic_DNA"/>
</dbReference>
<reference evidence="3" key="1">
    <citation type="submission" date="2017-03" db="EMBL/GenBank/DDBJ databases">
        <authorList>
            <person name="Sharma R."/>
            <person name="Thines M."/>
        </authorList>
    </citation>
    <scope>NUCLEOTIDE SEQUENCE [LARGE SCALE GENOMIC DNA]</scope>
</reference>
<proteinExistence type="predicted"/>
<protein>
    <submittedName>
        <fullName evidence="2">Uncharacterized protein</fullName>
    </submittedName>
</protein>
<sequence>MHKEPIAPLIYSCLFPNPKANDPTSFQAHITRNLVPEVQAETLCFYGTIDCLESQYPGLDYAKPAHRLRLSRYVQHRKLFQVFDYLRLSDHEIQTLCKWEGTRCARERFEKEEGVRVRDTTWDDIPACQRPHPTVVGGGNGAEMEEENGSDEVNGDEDEDGDEQMEDEEEGGESEDELQQSVGVELNERLIAATAARARGEDATLDADWEQWLKEAAERGTVPELLQLPRDTPDQGSRQTQPTYGQIIPQLFQQFQPGSALSSETAALRARVGPPPPFVGAAAGTPTFSTSSSSQPPAGTAM</sequence>
<feature type="compositionally biased region" description="Low complexity" evidence="1">
    <location>
        <begin position="279"/>
        <end position="302"/>
    </location>
</feature>
<evidence type="ECO:0000313" key="2">
    <source>
        <dbReference type="EMBL" id="SLM33617.1"/>
    </source>
</evidence>
<feature type="compositionally biased region" description="Acidic residues" evidence="1">
    <location>
        <begin position="143"/>
        <end position="178"/>
    </location>
</feature>
<dbReference type="Proteomes" id="UP000192927">
    <property type="component" value="Unassembled WGS sequence"/>
</dbReference>
<accession>A0A1W5CRZ1</accession>
<organism evidence="2 3">
    <name type="scientific">Lasallia pustulata</name>
    <dbReference type="NCBI Taxonomy" id="136370"/>
    <lineage>
        <taxon>Eukaryota</taxon>
        <taxon>Fungi</taxon>
        <taxon>Dikarya</taxon>
        <taxon>Ascomycota</taxon>
        <taxon>Pezizomycotina</taxon>
        <taxon>Lecanoromycetes</taxon>
        <taxon>OSLEUM clade</taxon>
        <taxon>Umbilicariomycetidae</taxon>
        <taxon>Umbilicariales</taxon>
        <taxon>Umbilicariaceae</taxon>
        <taxon>Lasallia</taxon>
    </lineage>
</organism>
<feature type="region of interest" description="Disordered" evidence="1">
    <location>
        <begin position="124"/>
        <end position="180"/>
    </location>
</feature>
<keyword evidence="3" id="KW-1185">Reference proteome</keyword>
<name>A0A1W5CRZ1_9LECA</name>
<feature type="region of interest" description="Disordered" evidence="1">
    <location>
        <begin position="220"/>
        <end position="242"/>
    </location>
</feature>
<evidence type="ECO:0000256" key="1">
    <source>
        <dbReference type="SAM" id="MobiDB-lite"/>
    </source>
</evidence>